<sequence>MNEFNWSTTFSWSLLADHMILLSDFDTGAYDQVIWSLIHEMRISLLFPFIMLAVIRYNWKWVGLVSLLVSALVLVHWTWYSVTLHYVFMFVIGALLAKHREFILQQYAKTSRLTKGGFLVAAVLLFGYFKLPSWVLPFGNPSLIKFATDWGNSLGAAMLLIAALSGGWFSKLLLLKPVHFVGKVSYSIYLYHVLALFASINLLYGVLPLWLILVIAFVATIGVSTLSYYWIELPSIAWGKQIARKTQIFLASRTSPQTKDV</sequence>
<evidence type="ECO:0000256" key="1">
    <source>
        <dbReference type="ARBA" id="ARBA00004370"/>
    </source>
</evidence>
<feature type="transmembrane region" description="Helical" evidence="3">
    <location>
        <begin position="33"/>
        <end position="54"/>
    </location>
</feature>
<dbReference type="EMBL" id="JBBPCC010000002">
    <property type="protein sequence ID" value="MEK8127480.1"/>
    <property type="molecule type" value="Genomic_DNA"/>
</dbReference>
<evidence type="ECO:0000313" key="6">
    <source>
        <dbReference type="Proteomes" id="UP001469365"/>
    </source>
</evidence>
<comment type="caution">
    <text evidence="5">The sequence shown here is derived from an EMBL/GenBank/DDBJ whole genome shotgun (WGS) entry which is preliminary data.</text>
</comment>
<evidence type="ECO:0000256" key="2">
    <source>
        <dbReference type="ARBA" id="ARBA00007400"/>
    </source>
</evidence>
<evidence type="ECO:0000259" key="4">
    <source>
        <dbReference type="Pfam" id="PF01757"/>
    </source>
</evidence>
<feature type="domain" description="Acyltransferase 3" evidence="4">
    <location>
        <begin position="15"/>
        <end position="228"/>
    </location>
</feature>
<proteinExistence type="inferred from homology"/>
<evidence type="ECO:0000256" key="3">
    <source>
        <dbReference type="SAM" id="Phobius"/>
    </source>
</evidence>
<organism evidence="5 6">
    <name type="scientific">Paenibacillus filicis</name>
    <dbReference type="NCBI Taxonomy" id="669464"/>
    <lineage>
        <taxon>Bacteria</taxon>
        <taxon>Bacillati</taxon>
        <taxon>Bacillota</taxon>
        <taxon>Bacilli</taxon>
        <taxon>Bacillales</taxon>
        <taxon>Paenibacillaceae</taxon>
        <taxon>Paenibacillus</taxon>
    </lineage>
</organism>
<feature type="transmembrane region" description="Helical" evidence="3">
    <location>
        <begin position="186"/>
        <end position="204"/>
    </location>
</feature>
<feature type="transmembrane region" description="Helical" evidence="3">
    <location>
        <begin position="116"/>
        <end position="136"/>
    </location>
</feature>
<feature type="transmembrane region" description="Helical" evidence="3">
    <location>
        <begin position="156"/>
        <end position="174"/>
    </location>
</feature>
<keyword evidence="5" id="KW-0012">Acyltransferase</keyword>
<keyword evidence="3" id="KW-0472">Membrane</keyword>
<keyword evidence="5" id="KW-0808">Transferase</keyword>
<dbReference type="InterPro" id="IPR002656">
    <property type="entry name" value="Acyl_transf_3_dom"/>
</dbReference>
<reference evidence="5 6" key="1">
    <citation type="submission" date="2024-04" db="EMBL/GenBank/DDBJ databases">
        <title>draft genome sequnece of Paenibacillus filicis.</title>
        <authorList>
            <person name="Kim D.-U."/>
        </authorList>
    </citation>
    <scope>NUCLEOTIDE SEQUENCE [LARGE SCALE GENOMIC DNA]</scope>
    <source>
        <strain evidence="5 6">KACC14197</strain>
    </source>
</reference>
<dbReference type="EC" id="2.3.-.-" evidence="5"/>
<feature type="transmembrane region" description="Helical" evidence="3">
    <location>
        <begin position="210"/>
        <end position="231"/>
    </location>
</feature>
<dbReference type="Proteomes" id="UP001469365">
    <property type="component" value="Unassembled WGS sequence"/>
</dbReference>
<name>A0ABU9DF41_9BACL</name>
<evidence type="ECO:0000313" key="5">
    <source>
        <dbReference type="EMBL" id="MEK8127480.1"/>
    </source>
</evidence>
<dbReference type="Pfam" id="PF01757">
    <property type="entry name" value="Acyl_transf_3"/>
    <property type="match status" value="1"/>
</dbReference>
<comment type="subcellular location">
    <subcellularLocation>
        <location evidence="1">Membrane</location>
    </subcellularLocation>
</comment>
<dbReference type="RefSeq" id="WP_341414522.1">
    <property type="nucleotide sequence ID" value="NZ_JBBPCC010000002.1"/>
</dbReference>
<dbReference type="PANTHER" id="PTHR23028">
    <property type="entry name" value="ACETYLTRANSFERASE"/>
    <property type="match status" value="1"/>
</dbReference>
<dbReference type="InterPro" id="IPR050879">
    <property type="entry name" value="Acyltransferase_3"/>
</dbReference>
<comment type="similarity">
    <text evidence="2">Belongs to the acyltransferase 3 family.</text>
</comment>
<keyword evidence="3" id="KW-1133">Transmembrane helix</keyword>
<keyword evidence="3" id="KW-0812">Transmembrane</keyword>
<dbReference type="GO" id="GO:0016746">
    <property type="term" value="F:acyltransferase activity"/>
    <property type="evidence" value="ECO:0007669"/>
    <property type="project" value="UniProtKB-KW"/>
</dbReference>
<protein>
    <submittedName>
        <fullName evidence="5">Acyltransferase</fullName>
        <ecNumber evidence="5">2.3.-.-</ecNumber>
    </submittedName>
</protein>
<gene>
    <name evidence="5" type="ORF">WMW72_06080</name>
</gene>
<keyword evidence="6" id="KW-1185">Reference proteome</keyword>
<accession>A0ABU9DF41</accession>
<feature type="transmembrane region" description="Helical" evidence="3">
    <location>
        <begin position="86"/>
        <end position="104"/>
    </location>
</feature>